<feature type="region of interest" description="Disordered" evidence="1">
    <location>
        <begin position="105"/>
        <end position="250"/>
    </location>
</feature>
<feature type="compositionally biased region" description="Basic and acidic residues" evidence="1">
    <location>
        <begin position="150"/>
        <end position="169"/>
    </location>
</feature>
<proteinExistence type="predicted"/>
<name>A0A7D9H7I0_PARCT</name>
<dbReference type="EMBL" id="CACRXK020000010">
    <property type="protein sequence ID" value="CAB3976737.1"/>
    <property type="molecule type" value="Genomic_DNA"/>
</dbReference>
<evidence type="ECO:0000313" key="4">
    <source>
        <dbReference type="Proteomes" id="UP001152795"/>
    </source>
</evidence>
<protein>
    <submittedName>
        <fullName evidence="3">Uncharacterized protein</fullName>
    </submittedName>
</protein>
<dbReference type="OrthoDB" id="6015572at2759"/>
<dbReference type="Proteomes" id="UP001152795">
    <property type="component" value="Unassembled WGS sequence"/>
</dbReference>
<keyword evidence="4" id="KW-1185">Reference proteome</keyword>
<accession>A0A7D9H7I0</accession>
<reference evidence="3" key="1">
    <citation type="submission" date="2020-04" db="EMBL/GenBank/DDBJ databases">
        <authorList>
            <person name="Alioto T."/>
            <person name="Alioto T."/>
            <person name="Gomez Garrido J."/>
        </authorList>
    </citation>
    <scope>NUCLEOTIDE SEQUENCE</scope>
    <source>
        <strain evidence="3">A484AB</strain>
    </source>
</reference>
<gene>
    <name evidence="3" type="ORF">PACLA_8A015788</name>
</gene>
<feature type="signal peptide" evidence="2">
    <location>
        <begin position="1"/>
        <end position="24"/>
    </location>
</feature>
<evidence type="ECO:0000256" key="1">
    <source>
        <dbReference type="SAM" id="MobiDB-lite"/>
    </source>
</evidence>
<sequence length="314" mass="35569">MTSFWPLKSSLLAILLICAHQCTGKATKTKGKTGGLDAQKAKEVHKAVSQLLEHKIGQKLKEAAKEVKHAVDNALGKHLNNAHHILKHKDEFELEGFPDAVEEVKNSEDDGSLSDDNEVSGSKDDEGDGDVADEEGDTLAPMDVPLIPVENKESPKHVTKHTKPEPPHKSEKKKQKDKKKVTKAKHLKKEKHTKHSKLKLKRKKTKHNKQKHQEHHKHHNHRHKDKKNEDDDADAFNVNKLFPPKKHDWNKFDPNAHPWIGTQYSDSKQAKPWFIRPAGMANIRVVDKSNSVTKIGTVKVRDICFSRMSFSRGN</sequence>
<comment type="caution">
    <text evidence="3">The sequence shown here is derived from an EMBL/GenBank/DDBJ whole genome shotgun (WGS) entry which is preliminary data.</text>
</comment>
<feature type="compositionally biased region" description="Basic residues" evidence="1">
    <location>
        <begin position="170"/>
        <end position="225"/>
    </location>
</feature>
<organism evidence="3 4">
    <name type="scientific">Paramuricea clavata</name>
    <name type="common">Red gorgonian</name>
    <name type="synonym">Violescent sea-whip</name>
    <dbReference type="NCBI Taxonomy" id="317549"/>
    <lineage>
        <taxon>Eukaryota</taxon>
        <taxon>Metazoa</taxon>
        <taxon>Cnidaria</taxon>
        <taxon>Anthozoa</taxon>
        <taxon>Octocorallia</taxon>
        <taxon>Malacalcyonacea</taxon>
        <taxon>Plexauridae</taxon>
        <taxon>Paramuricea</taxon>
    </lineage>
</organism>
<feature type="compositionally biased region" description="Acidic residues" evidence="1">
    <location>
        <begin position="109"/>
        <end position="118"/>
    </location>
</feature>
<evidence type="ECO:0000313" key="3">
    <source>
        <dbReference type="EMBL" id="CAB3976737.1"/>
    </source>
</evidence>
<evidence type="ECO:0000256" key="2">
    <source>
        <dbReference type="SAM" id="SignalP"/>
    </source>
</evidence>
<dbReference type="AlphaFoldDB" id="A0A7D9H7I0"/>
<keyword evidence="2" id="KW-0732">Signal</keyword>
<feature type="compositionally biased region" description="Acidic residues" evidence="1">
    <location>
        <begin position="125"/>
        <end position="137"/>
    </location>
</feature>
<feature type="chain" id="PRO_5043646984" evidence="2">
    <location>
        <begin position="25"/>
        <end position="314"/>
    </location>
</feature>